<dbReference type="AlphaFoldDB" id="A0A1C6U8L1"/>
<gene>
    <name evidence="2" type="ORF">GA0070617_1442</name>
</gene>
<sequence>MVVCLVGLVAYLGREAGPEPETRPAGPEDALGVERPASAGRPAAVEPAVVSPGLNPRARPAPDPTPSATPSAPASAAVAPAAQKPVLAISRVEVPAIVDLTDAGARDWIHWGARGAESTVRKRAVPPSLVDAGGRGDRAGHDTNPERFVWRDGAEMADQSGTSNGVHTCGAGNGFTLAVAGDGEVRTVRLFVGVWMARGQLAARLADGTTATVAFEDPHTEHTAAFDVRFRAPAGQRLTLSWVAERAFNPECGSVSLQAAALR</sequence>
<organism evidence="2 3">
    <name type="scientific">Micromonospora yangpuensis</name>
    <dbReference type="NCBI Taxonomy" id="683228"/>
    <lineage>
        <taxon>Bacteria</taxon>
        <taxon>Bacillati</taxon>
        <taxon>Actinomycetota</taxon>
        <taxon>Actinomycetes</taxon>
        <taxon>Micromonosporales</taxon>
        <taxon>Micromonosporaceae</taxon>
        <taxon>Micromonospora</taxon>
    </lineage>
</organism>
<accession>A0A1C6U8L1</accession>
<dbReference type="Proteomes" id="UP000198937">
    <property type="component" value="Unassembled WGS sequence"/>
</dbReference>
<protein>
    <submittedName>
        <fullName evidence="2">Uncharacterized protein</fullName>
    </submittedName>
</protein>
<dbReference type="EMBL" id="FMIA01000002">
    <property type="protein sequence ID" value="SCL50314.1"/>
    <property type="molecule type" value="Genomic_DNA"/>
</dbReference>
<reference evidence="2 3" key="1">
    <citation type="submission" date="2016-06" db="EMBL/GenBank/DDBJ databases">
        <authorList>
            <person name="Kjaerup R.B."/>
            <person name="Dalgaard T.S."/>
            <person name="Juul-Madsen H.R."/>
        </authorList>
    </citation>
    <scope>NUCLEOTIDE SEQUENCE [LARGE SCALE GENOMIC DNA]</scope>
    <source>
        <strain evidence="2 3">DSM 45577</strain>
    </source>
</reference>
<feature type="region of interest" description="Disordered" evidence="1">
    <location>
        <begin position="15"/>
        <end position="76"/>
    </location>
</feature>
<evidence type="ECO:0000313" key="2">
    <source>
        <dbReference type="EMBL" id="SCL50314.1"/>
    </source>
</evidence>
<keyword evidence="3" id="KW-1185">Reference proteome</keyword>
<proteinExistence type="predicted"/>
<evidence type="ECO:0000313" key="3">
    <source>
        <dbReference type="Proteomes" id="UP000198937"/>
    </source>
</evidence>
<evidence type="ECO:0000256" key="1">
    <source>
        <dbReference type="SAM" id="MobiDB-lite"/>
    </source>
</evidence>
<name>A0A1C6U8L1_9ACTN</name>
<dbReference type="STRING" id="683228.GA0070617_1442"/>